<dbReference type="Proteomes" id="UP001139485">
    <property type="component" value="Unassembled WGS sequence"/>
</dbReference>
<reference evidence="3" key="1">
    <citation type="submission" date="2022-05" db="EMBL/GenBank/DDBJ databases">
        <authorList>
            <person name="Tuo L."/>
        </authorList>
    </citation>
    <scope>NUCLEOTIDE SEQUENCE</scope>
    <source>
        <strain evidence="3">BSK12Z-4</strain>
    </source>
</reference>
<evidence type="ECO:0000259" key="2">
    <source>
        <dbReference type="Pfam" id="PF14258"/>
    </source>
</evidence>
<name>A0A9X2D6D5_9ACTN</name>
<comment type="caution">
    <text evidence="3">The sequence shown here is derived from an EMBL/GenBank/DDBJ whole genome shotgun (WGS) entry which is preliminary data.</text>
</comment>
<evidence type="ECO:0000313" key="3">
    <source>
        <dbReference type="EMBL" id="MCM0619895.1"/>
    </source>
</evidence>
<accession>A0A9X2D6D5</accession>
<dbReference type="Pfam" id="PF14258">
    <property type="entry name" value="DUF4350"/>
    <property type="match status" value="1"/>
</dbReference>
<organism evidence="3 4">
    <name type="scientific">Nocardioides bruguierae</name>
    <dbReference type="NCBI Taxonomy" id="2945102"/>
    <lineage>
        <taxon>Bacteria</taxon>
        <taxon>Bacillati</taxon>
        <taxon>Actinomycetota</taxon>
        <taxon>Actinomycetes</taxon>
        <taxon>Propionibacteriales</taxon>
        <taxon>Nocardioidaceae</taxon>
        <taxon>Nocardioides</taxon>
    </lineage>
</organism>
<dbReference type="InterPro" id="IPR025646">
    <property type="entry name" value="DUF4350"/>
</dbReference>
<evidence type="ECO:0000313" key="4">
    <source>
        <dbReference type="Proteomes" id="UP001139485"/>
    </source>
</evidence>
<feature type="compositionally biased region" description="Basic and acidic residues" evidence="1">
    <location>
        <begin position="357"/>
        <end position="369"/>
    </location>
</feature>
<dbReference type="EMBL" id="JAMOIL010000006">
    <property type="protein sequence ID" value="MCM0619895.1"/>
    <property type="molecule type" value="Genomic_DNA"/>
</dbReference>
<gene>
    <name evidence="3" type="ORF">M8330_06255</name>
</gene>
<keyword evidence="4" id="KW-1185">Reference proteome</keyword>
<dbReference type="AlphaFoldDB" id="A0A9X2D6D5"/>
<feature type="compositionally biased region" description="Low complexity" evidence="1">
    <location>
        <begin position="372"/>
        <end position="384"/>
    </location>
</feature>
<feature type="domain" description="DUF4350" evidence="2">
    <location>
        <begin position="36"/>
        <end position="204"/>
    </location>
</feature>
<proteinExistence type="predicted"/>
<feature type="region of interest" description="Disordered" evidence="1">
    <location>
        <begin position="357"/>
        <end position="391"/>
    </location>
</feature>
<dbReference type="RefSeq" id="WP_250826629.1">
    <property type="nucleotide sequence ID" value="NZ_JAMOIL010000006.1"/>
</dbReference>
<protein>
    <submittedName>
        <fullName evidence="3">DUF4350 domain-containing protein</fullName>
    </submittedName>
</protein>
<sequence length="391" mass="39524">MRRARPLLVLLAVVAGLVALTVALVPAPTPSAALDPENPAPDGARALARVLAAQGVEVDVARGADALEGALSGGGPATVLVTSSWALSPSTAAALLSSAGEGELVVAGAGPLTVSALGLDVAARSVGERRDVPARCDDPVLAGALDGLVVSSTDAYAYDAPGCFGRGRALVTRTSEATLLGATGVLRNDQVLDADNAAVALRLLGARDRLVWYVPDPADALPSEAGALAELPDALAPGLWLTLLVVVAVAVWRGRRLGPLVSEPLPVVVRSSETTLARGRLYHRAGDAPHAAAALRAGSRGRLADHLGVPPGPAAGEPLVLAVASAAGRDEAEVRALLAPEPAAGARPVDDDRALTRLATDLDRLEHDAGVPAPATTTPTTTPPTDERDPR</sequence>
<evidence type="ECO:0000256" key="1">
    <source>
        <dbReference type="SAM" id="MobiDB-lite"/>
    </source>
</evidence>